<dbReference type="AlphaFoldDB" id="A0A8J5IVT8"/>
<name>A0A8J5IVT8_ZINOF</name>
<keyword evidence="6" id="KW-0539">Nucleus</keyword>
<dbReference type="Pfam" id="PF02270">
    <property type="entry name" value="TFIIF_beta"/>
    <property type="match status" value="1"/>
</dbReference>
<dbReference type="GO" id="GO:0003677">
    <property type="term" value="F:DNA binding"/>
    <property type="evidence" value="ECO:0007669"/>
    <property type="project" value="UniProtKB-KW"/>
</dbReference>
<feature type="domain" description="TFIIF beta subunit HTH" evidence="8">
    <location>
        <begin position="179"/>
        <end position="213"/>
    </location>
</feature>
<accession>A0A8J5IVT8</accession>
<dbReference type="InterPro" id="IPR040450">
    <property type="entry name" value="TFIIF_beta_HTH"/>
</dbReference>
<protein>
    <recommendedName>
        <fullName evidence="8">TFIIF beta subunit HTH domain-containing protein</fullName>
    </recommendedName>
</protein>
<dbReference type="InterPro" id="IPR011039">
    <property type="entry name" value="TFIIF_interaction"/>
</dbReference>
<sequence>MEDDRIFLDTTRAELPVWLLKCPPAISRVFQSVASNSFSATSSVIAKIVHTVDLLHPEDPSSEQFTLEMIQTNPNAPRSYKLNMSKDVAPMCVFSKSNQGKISVEGKVECKFDLEPQNLRAYSNLCRDRMNKAAVKIRKVQVLENDHGMFMTPMPGQLPSSSKEKRKLAQSKRQDAKRVRRDKGEMLSILFRLFERQPNWGLKQLVLETNQPQVIAFLAYAVNFLMQLGDSIFCLCCIDDSSGVGEWPCEGLAGDWPCEGFAGDSPREGLAATGHVKVLLVTTHVKVLSVTGQVKVLPKGRV</sequence>
<organism evidence="9 10">
    <name type="scientific">Zingiber officinale</name>
    <name type="common">Ginger</name>
    <name type="synonym">Amomum zingiber</name>
    <dbReference type="NCBI Taxonomy" id="94328"/>
    <lineage>
        <taxon>Eukaryota</taxon>
        <taxon>Viridiplantae</taxon>
        <taxon>Streptophyta</taxon>
        <taxon>Embryophyta</taxon>
        <taxon>Tracheophyta</taxon>
        <taxon>Spermatophyta</taxon>
        <taxon>Magnoliopsida</taxon>
        <taxon>Liliopsida</taxon>
        <taxon>Zingiberales</taxon>
        <taxon>Zingiberaceae</taxon>
        <taxon>Zingiber</taxon>
    </lineage>
</organism>
<evidence type="ECO:0000313" key="9">
    <source>
        <dbReference type="EMBL" id="KAG6539303.1"/>
    </source>
</evidence>
<evidence type="ECO:0000256" key="1">
    <source>
        <dbReference type="ARBA" id="ARBA00004123"/>
    </source>
</evidence>
<evidence type="ECO:0000256" key="7">
    <source>
        <dbReference type="SAM" id="MobiDB-lite"/>
    </source>
</evidence>
<evidence type="ECO:0000256" key="2">
    <source>
        <dbReference type="ARBA" id="ARBA00009543"/>
    </source>
</evidence>
<gene>
    <name evidence="9" type="ORF">ZIOFF_004465</name>
</gene>
<keyword evidence="4" id="KW-0238">DNA-binding</keyword>
<dbReference type="InterPro" id="IPR036390">
    <property type="entry name" value="WH_DNA-bd_sf"/>
</dbReference>
<feature type="region of interest" description="Disordered" evidence="7">
    <location>
        <begin position="151"/>
        <end position="177"/>
    </location>
</feature>
<dbReference type="PANTHER" id="PTHR10445">
    <property type="entry name" value="GENERAL TRANSCRIPTION FACTOR IIF SUBUNIT 2"/>
    <property type="match status" value="1"/>
</dbReference>
<reference evidence="9 10" key="1">
    <citation type="submission" date="2020-08" db="EMBL/GenBank/DDBJ databases">
        <title>Plant Genome Project.</title>
        <authorList>
            <person name="Zhang R.-G."/>
        </authorList>
    </citation>
    <scope>NUCLEOTIDE SEQUENCE [LARGE SCALE GENOMIC DNA]</scope>
    <source>
        <tissue evidence="9">Rhizome</tissue>
    </source>
</reference>
<evidence type="ECO:0000256" key="4">
    <source>
        <dbReference type="ARBA" id="ARBA00023125"/>
    </source>
</evidence>
<dbReference type="SUPFAM" id="SSF50916">
    <property type="entry name" value="Rap30/74 interaction domains"/>
    <property type="match status" value="1"/>
</dbReference>
<evidence type="ECO:0000256" key="6">
    <source>
        <dbReference type="ARBA" id="ARBA00023242"/>
    </source>
</evidence>
<dbReference type="SUPFAM" id="SSF46785">
    <property type="entry name" value="Winged helix' DNA-binding domain"/>
    <property type="match status" value="1"/>
</dbReference>
<dbReference type="PANTHER" id="PTHR10445:SF0">
    <property type="entry name" value="GENERAL TRANSCRIPTION FACTOR IIF SUBUNIT 2"/>
    <property type="match status" value="1"/>
</dbReference>
<keyword evidence="10" id="KW-1185">Reference proteome</keyword>
<keyword evidence="5" id="KW-0804">Transcription</keyword>
<dbReference type="Proteomes" id="UP000734854">
    <property type="component" value="Unassembled WGS sequence"/>
</dbReference>
<evidence type="ECO:0000313" key="10">
    <source>
        <dbReference type="Proteomes" id="UP000734854"/>
    </source>
</evidence>
<dbReference type="InterPro" id="IPR003196">
    <property type="entry name" value="TFIIF_beta"/>
</dbReference>
<dbReference type="InterPro" id="IPR036388">
    <property type="entry name" value="WH-like_DNA-bd_sf"/>
</dbReference>
<evidence type="ECO:0000256" key="5">
    <source>
        <dbReference type="ARBA" id="ARBA00023163"/>
    </source>
</evidence>
<dbReference type="EMBL" id="JACMSC010000001">
    <property type="protein sequence ID" value="KAG6539303.1"/>
    <property type="molecule type" value="Genomic_DNA"/>
</dbReference>
<comment type="caution">
    <text evidence="9">The sequence shown here is derived from an EMBL/GenBank/DDBJ whole genome shotgun (WGS) entry which is preliminary data.</text>
</comment>
<dbReference type="Gene3D" id="1.10.10.10">
    <property type="entry name" value="Winged helix-like DNA-binding domain superfamily/Winged helix DNA-binding domain"/>
    <property type="match status" value="1"/>
</dbReference>
<dbReference type="GO" id="GO:0005674">
    <property type="term" value="C:transcription factor TFIIF complex"/>
    <property type="evidence" value="ECO:0007669"/>
    <property type="project" value="InterPro"/>
</dbReference>
<dbReference type="GO" id="GO:0006367">
    <property type="term" value="P:transcription initiation at RNA polymerase II promoter"/>
    <property type="evidence" value="ECO:0007669"/>
    <property type="project" value="InterPro"/>
</dbReference>
<evidence type="ECO:0000256" key="3">
    <source>
        <dbReference type="ARBA" id="ARBA00023015"/>
    </source>
</evidence>
<comment type="similarity">
    <text evidence="2">Belongs to the TFIIF beta subunit family.</text>
</comment>
<evidence type="ECO:0000259" key="8">
    <source>
        <dbReference type="Pfam" id="PF02270"/>
    </source>
</evidence>
<proteinExistence type="inferred from homology"/>
<comment type="subcellular location">
    <subcellularLocation>
        <location evidence="1">Nucleus</location>
    </subcellularLocation>
</comment>
<keyword evidence="3" id="KW-0805">Transcription regulation</keyword>